<feature type="compositionally biased region" description="Polar residues" evidence="3">
    <location>
        <begin position="592"/>
        <end position="603"/>
    </location>
</feature>
<dbReference type="SUPFAM" id="SSF54211">
    <property type="entry name" value="Ribosomal protein S5 domain 2-like"/>
    <property type="match status" value="1"/>
</dbReference>
<dbReference type="PROSITE" id="PS00058">
    <property type="entry name" value="DNA_MISMATCH_REPAIR_1"/>
    <property type="match status" value="1"/>
</dbReference>
<dbReference type="PANTHER" id="PTHR10073">
    <property type="entry name" value="DNA MISMATCH REPAIR PROTEIN MLH, PMS, MUTL"/>
    <property type="match status" value="1"/>
</dbReference>
<keyword evidence="2" id="KW-0227">DNA damage</keyword>
<feature type="region of interest" description="Disordered" evidence="3">
    <location>
        <begin position="497"/>
        <end position="544"/>
    </location>
</feature>
<gene>
    <name evidence="5" type="ORF">BJX66DRAFT_62127</name>
</gene>
<evidence type="ECO:0000256" key="2">
    <source>
        <dbReference type="ARBA" id="ARBA00022763"/>
    </source>
</evidence>
<dbReference type="InterPro" id="IPR038973">
    <property type="entry name" value="MutL/Mlh/Pms-like"/>
</dbReference>
<evidence type="ECO:0000313" key="5">
    <source>
        <dbReference type="EMBL" id="KAL2798027.1"/>
    </source>
</evidence>
<dbReference type="InterPro" id="IPR014721">
    <property type="entry name" value="Ribsml_uS5_D2-typ_fold_subgr"/>
</dbReference>
<dbReference type="Gene3D" id="3.30.230.10">
    <property type="match status" value="1"/>
</dbReference>
<accession>A0ABR4GG53</accession>
<name>A0ABR4GG53_9EURO</name>
<reference evidence="5 6" key="1">
    <citation type="submission" date="2024-07" db="EMBL/GenBank/DDBJ databases">
        <title>Section-level genome sequencing and comparative genomics of Aspergillus sections Usti and Cavernicolus.</title>
        <authorList>
            <consortium name="Lawrence Berkeley National Laboratory"/>
            <person name="Nybo J.L."/>
            <person name="Vesth T.C."/>
            <person name="Theobald S."/>
            <person name="Frisvad J.C."/>
            <person name="Larsen T.O."/>
            <person name="Kjaerboelling I."/>
            <person name="Rothschild-Mancinelli K."/>
            <person name="Lyhne E.K."/>
            <person name="Kogle M.E."/>
            <person name="Barry K."/>
            <person name="Clum A."/>
            <person name="Na H."/>
            <person name="Ledsgaard L."/>
            <person name="Lin J."/>
            <person name="Lipzen A."/>
            <person name="Kuo A."/>
            <person name="Riley R."/>
            <person name="Mondo S."/>
            <person name="Labutti K."/>
            <person name="Haridas S."/>
            <person name="Pangalinan J."/>
            <person name="Salamov A.A."/>
            <person name="Simmons B.A."/>
            <person name="Magnuson J.K."/>
            <person name="Chen J."/>
            <person name="Drula E."/>
            <person name="Henrissat B."/>
            <person name="Wiebenga A."/>
            <person name="Lubbers R.J."/>
            <person name="Gomes A.C."/>
            <person name="Makela M.R."/>
            <person name="Stajich J."/>
            <person name="Grigoriev I.V."/>
            <person name="Mortensen U.H."/>
            <person name="De Vries R.P."/>
            <person name="Baker S.E."/>
            <person name="Andersen M.R."/>
        </authorList>
    </citation>
    <scope>NUCLEOTIDE SEQUENCE [LARGE SCALE GENOMIC DNA]</scope>
    <source>
        <strain evidence="5 6">CBS 209.92</strain>
    </source>
</reference>
<dbReference type="SUPFAM" id="SSF55874">
    <property type="entry name" value="ATPase domain of HSP90 chaperone/DNA topoisomerase II/histidine kinase"/>
    <property type="match status" value="1"/>
</dbReference>
<proteinExistence type="inferred from homology"/>
<protein>
    <recommendedName>
        <fullName evidence="4">DNA mismatch repair protein S5 domain-containing protein</fullName>
    </recommendedName>
</protein>
<dbReference type="PANTHER" id="PTHR10073:SF41">
    <property type="entry name" value="MISMATCH REPAIR PROTEIN, PUTATIVE (AFU_ORTHOLOGUE AFUA_8G05820)-RELATED"/>
    <property type="match status" value="1"/>
</dbReference>
<dbReference type="SMART" id="SM01340">
    <property type="entry name" value="DNA_mis_repair"/>
    <property type="match status" value="1"/>
</dbReference>
<dbReference type="InterPro" id="IPR036890">
    <property type="entry name" value="HATPase_C_sf"/>
</dbReference>
<dbReference type="InterPro" id="IPR003594">
    <property type="entry name" value="HATPase_dom"/>
</dbReference>
<organism evidence="5 6">
    <name type="scientific">Aspergillus keveii</name>
    <dbReference type="NCBI Taxonomy" id="714993"/>
    <lineage>
        <taxon>Eukaryota</taxon>
        <taxon>Fungi</taxon>
        <taxon>Dikarya</taxon>
        <taxon>Ascomycota</taxon>
        <taxon>Pezizomycotina</taxon>
        <taxon>Eurotiomycetes</taxon>
        <taxon>Eurotiomycetidae</taxon>
        <taxon>Eurotiales</taxon>
        <taxon>Aspergillaceae</taxon>
        <taxon>Aspergillus</taxon>
        <taxon>Aspergillus subgen. Nidulantes</taxon>
    </lineage>
</organism>
<dbReference type="InterPro" id="IPR002099">
    <property type="entry name" value="MutL/Mlh/PMS"/>
</dbReference>
<dbReference type="Pfam" id="PF02518">
    <property type="entry name" value="HATPase_c"/>
    <property type="match status" value="1"/>
</dbReference>
<feature type="compositionally biased region" description="Polar residues" evidence="3">
    <location>
        <begin position="610"/>
        <end position="625"/>
    </location>
</feature>
<sequence length="852" mass="92932">MPIEALPQSTARAIGSTSTISDPGSIIKELLDNALDASASSILIEITQDTVGLIQVKDNGHGIPQEDHKVVCKRGFTSKIRTVEDLRALGGTSLGFRGEALASAAEMCGGLTVATRVEAEVVGSLLKYGRDGGLISTERTSHPVGTTVRISDLFRHIPVRRQTSIKDAKKTITKIRKMVQAYAMARPTTRLSFKLLKARIEISNWMYAPGRDATLREAAMQVAGIELASMCVIKEWPAQTEGNSSFRLVGLLPKPEIDFAALNKKGQYISIDGRPMASGRGITQDILKLYKSHLRSVSHGDTATITDPFLYLHFRCPGGVYDVNVEPLKDDVLFEDKSQVLSLVESLLQDIYGGVSNPSISTSGQEVSPVRTAFDALLPAPHNEHTSFLPNHADSSASPSVNVLPARPQPHSLSPPEPKTASTRRSELFSRSRKIVSPNVVGRIDAAGQLQPTPRLRNGVITQIFPTSPHETTPHRTRGTIGTGPGTLSPISNIEMSPPPPNNTFQSPLSSRTFACPTAPTQLSPTTPVRNQTQNHQGDRVRGYYDNSTIDAWFQRVTQASSPPQNARDQPREDGGPPLSVLAQQRFGEGASPTTASGSDSSESPPPNTSPASESPQTPAPTQVSRARGSGRHQGQPVLEQWSAKIYADHNASQNPELQKALDFEIRKKAAVQERRMQLRTAGPSTYPNSPHKNRYISARAALVTEPQPRVHLAGQDDMPREPPAPILNPHDPRAYLKRFLVAQEKDSANGSKLKRVTSTKLPLEKIPAGYNLRNVSVKRSAELPLICHELKLTSKEDSYTRPGDEEIAFADLKDYDIELWTSRLTALVNAQYKAVEETAALRLHLDFSHFT</sequence>
<comment type="caution">
    <text evidence="5">The sequence shown here is derived from an EMBL/GenBank/DDBJ whole genome shotgun (WGS) entry which is preliminary data.</text>
</comment>
<dbReference type="NCBIfam" id="TIGR00585">
    <property type="entry name" value="mutl"/>
    <property type="match status" value="1"/>
</dbReference>
<evidence type="ECO:0000256" key="1">
    <source>
        <dbReference type="ARBA" id="ARBA00006082"/>
    </source>
</evidence>
<feature type="compositionally biased region" description="Polar residues" evidence="3">
    <location>
        <begin position="503"/>
        <end position="536"/>
    </location>
</feature>
<feature type="region of interest" description="Disordered" evidence="3">
    <location>
        <begin position="558"/>
        <end position="635"/>
    </location>
</feature>
<feature type="region of interest" description="Disordered" evidence="3">
    <location>
        <begin position="383"/>
        <end position="431"/>
    </location>
</feature>
<feature type="compositionally biased region" description="Polar residues" evidence="3">
    <location>
        <begin position="386"/>
        <end position="401"/>
    </location>
</feature>
<dbReference type="InterPro" id="IPR020568">
    <property type="entry name" value="Ribosomal_Su5_D2-typ_SF"/>
</dbReference>
<evidence type="ECO:0000259" key="4">
    <source>
        <dbReference type="SMART" id="SM01340"/>
    </source>
</evidence>
<comment type="similarity">
    <text evidence="1">Belongs to the DNA mismatch repair MutL/HexB family.</text>
</comment>
<dbReference type="InterPro" id="IPR013507">
    <property type="entry name" value="DNA_mismatch_S5_2-like"/>
</dbReference>
<dbReference type="EMBL" id="JBFTWV010000015">
    <property type="protein sequence ID" value="KAL2798027.1"/>
    <property type="molecule type" value="Genomic_DNA"/>
</dbReference>
<dbReference type="Pfam" id="PF01119">
    <property type="entry name" value="DNA_mis_repair"/>
    <property type="match status" value="1"/>
</dbReference>
<feature type="domain" description="DNA mismatch repair protein S5" evidence="4">
    <location>
        <begin position="219"/>
        <end position="353"/>
    </location>
</feature>
<dbReference type="Gene3D" id="3.30.565.10">
    <property type="entry name" value="Histidine kinase-like ATPase, C-terminal domain"/>
    <property type="match status" value="1"/>
</dbReference>
<dbReference type="InterPro" id="IPR014762">
    <property type="entry name" value="DNA_mismatch_repair_CS"/>
</dbReference>
<dbReference type="Proteomes" id="UP001610563">
    <property type="component" value="Unassembled WGS sequence"/>
</dbReference>
<evidence type="ECO:0000256" key="3">
    <source>
        <dbReference type="SAM" id="MobiDB-lite"/>
    </source>
</evidence>
<keyword evidence="6" id="KW-1185">Reference proteome</keyword>
<evidence type="ECO:0000313" key="6">
    <source>
        <dbReference type="Proteomes" id="UP001610563"/>
    </source>
</evidence>
<feature type="compositionally biased region" description="Polar residues" evidence="3">
    <location>
        <begin position="558"/>
        <end position="568"/>
    </location>
</feature>